<reference evidence="3 4" key="1">
    <citation type="submission" date="2017-12" db="EMBL/GenBank/DDBJ databases">
        <title>Phylogenetic diversity of female urinary microbiome.</title>
        <authorList>
            <person name="Thomas-White K."/>
            <person name="Wolfe A.J."/>
        </authorList>
    </citation>
    <scope>NUCLEOTIDE SEQUENCE [LARGE SCALE GENOMIC DNA]</scope>
    <source>
        <strain evidence="3 4">UMB0777</strain>
    </source>
</reference>
<evidence type="ECO:0000256" key="1">
    <source>
        <dbReference type="ARBA" id="ARBA00023125"/>
    </source>
</evidence>
<dbReference type="CDD" id="cd02209">
    <property type="entry name" value="cupin_XRE_C"/>
    <property type="match status" value="1"/>
</dbReference>
<gene>
    <name evidence="3" type="ORF">CYJ73_26075</name>
</gene>
<dbReference type="SMART" id="SM00530">
    <property type="entry name" value="HTH_XRE"/>
    <property type="match status" value="1"/>
</dbReference>
<organism evidence="3 4">
    <name type="scientific">Gordonia terrae</name>
    <dbReference type="NCBI Taxonomy" id="2055"/>
    <lineage>
        <taxon>Bacteria</taxon>
        <taxon>Bacillati</taxon>
        <taxon>Actinomycetota</taxon>
        <taxon>Actinomycetes</taxon>
        <taxon>Mycobacteriales</taxon>
        <taxon>Gordoniaceae</taxon>
        <taxon>Gordonia</taxon>
    </lineage>
</organism>
<evidence type="ECO:0000259" key="2">
    <source>
        <dbReference type="PROSITE" id="PS50943"/>
    </source>
</evidence>
<evidence type="ECO:0000313" key="4">
    <source>
        <dbReference type="Proteomes" id="UP000234662"/>
    </source>
</evidence>
<dbReference type="RefSeq" id="WP_101823327.1">
    <property type="nucleotide sequence ID" value="NZ_PKJC01000057.1"/>
</dbReference>
<accession>A0A2I1R0I1</accession>
<dbReference type="GO" id="GO:0005829">
    <property type="term" value="C:cytosol"/>
    <property type="evidence" value="ECO:0007669"/>
    <property type="project" value="TreeGrafter"/>
</dbReference>
<dbReference type="CDD" id="cd00093">
    <property type="entry name" value="HTH_XRE"/>
    <property type="match status" value="1"/>
</dbReference>
<dbReference type="SUPFAM" id="SSF51182">
    <property type="entry name" value="RmlC-like cupins"/>
    <property type="match status" value="1"/>
</dbReference>
<dbReference type="Gene3D" id="2.60.120.10">
    <property type="entry name" value="Jelly Rolls"/>
    <property type="match status" value="1"/>
</dbReference>
<dbReference type="PANTHER" id="PTHR46797">
    <property type="entry name" value="HTH-TYPE TRANSCRIPTIONAL REGULATOR"/>
    <property type="match status" value="1"/>
</dbReference>
<dbReference type="Proteomes" id="UP000234662">
    <property type="component" value="Unassembled WGS sequence"/>
</dbReference>
<dbReference type="GO" id="GO:0003677">
    <property type="term" value="F:DNA binding"/>
    <property type="evidence" value="ECO:0007669"/>
    <property type="project" value="UniProtKB-KW"/>
</dbReference>
<dbReference type="Pfam" id="PF01381">
    <property type="entry name" value="HTH_3"/>
    <property type="match status" value="1"/>
</dbReference>
<dbReference type="InterPro" id="IPR014710">
    <property type="entry name" value="RmlC-like_jellyroll"/>
</dbReference>
<comment type="caution">
    <text evidence="3">The sequence shown here is derived from an EMBL/GenBank/DDBJ whole genome shotgun (WGS) entry which is preliminary data.</text>
</comment>
<dbReference type="Gene3D" id="1.10.260.40">
    <property type="entry name" value="lambda repressor-like DNA-binding domains"/>
    <property type="match status" value="1"/>
</dbReference>
<proteinExistence type="predicted"/>
<dbReference type="InterPro" id="IPR001387">
    <property type="entry name" value="Cro/C1-type_HTH"/>
</dbReference>
<dbReference type="PANTHER" id="PTHR46797:SF1">
    <property type="entry name" value="METHYLPHOSPHONATE SYNTHASE"/>
    <property type="match status" value="1"/>
</dbReference>
<dbReference type="EMBL" id="PKJC01000057">
    <property type="protein sequence ID" value="PKZ62639.1"/>
    <property type="molecule type" value="Genomic_DNA"/>
</dbReference>
<dbReference type="GO" id="GO:0003700">
    <property type="term" value="F:DNA-binding transcription factor activity"/>
    <property type="evidence" value="ECO:0007669"/>
    <property type="project" value="TreeGrafter"/>
</dbReference>
<dbReference type="InterPro" id="IPR011051">
    <property type="entry name" value="RmlC_Cupin_sf"/>
</dbReference>
<dbReference type="SUPFAM" id="SSF47413">
    <property type="entry name" value="lambda repressor-like DNA-binding domains"/>
    <property type="match status" value="1"/>
</dbReference>
<dbReference type="Pfam" id="PF07883">
    <property type="entry name" value="Cupin_2"/>
    <property type="match status" value="1"/>
</dbReference>
<name>A0A2I1R0I1_9ACTN</name>
<dbReference type="AlphaFoldDB" id="A0A2I1R0I1"/>
<evidence type="ECO:0000313" key="3">
    <source>
        <dbReference type="EMBL" id="PKZ62639.1"/>
    </source>
</evidence>
<feature type="domain" description="HTH cro/C1-type" evidence="2">
    <location>
        <begin position="17"/>
        <end position="71"/>
    </location>
</feature>
<dbReference type="InterPro" id="IPR010982">
    <property type="entry name" value="Lambda_DNA-bd_dom_sf"/>
</dbReference>
<keyword evidence="1" id="KW-0238">DNA-binding</keyword>
<dbReference type="PROSITE" id="PS50943">
    <property type="entry name" value="HTH_CROC1"/>
    <property type="match status" value="1"/>
</dbReference>
<sequence>MDVDDQLLLARSLGASIRAARKAAQLTLSELARRTDLSQPFLSQVENGNTTPSVINLHRIAQTLGTTAHDLLEQSNRSPVKVVRAQEARRYNLGPSAVLRFCVTGTRLMDCNEVTAEPHSAAESGTTHAGEEFVYVISGEIRLNIDGQDVALRAGDTVYYSASVLHQWFNDTDETAVFLFVSTPPSF</sequence>
<protein>
    <submittedName>
        <fullName evidence="3">XRE family transcriptional regulator</fullName>
    </submittedName>
</protein>
<dbReference type="InterPro" id="IPR050807">
    <property type="entry name" value="TransReg_Diox_bact_type"/>
</dbReference>
<dbReference type="InterPro" id="IPR013096">
    <property type="entry name" value="Cupin_2"/>
</dbReference>